<reference evidence="1 2" key="1">
    <citation type="submission" date="2015-10" db="EMBL/GenBank/DDBJ databases">
        <title>Draft genome sequence of Streptomyces curacoi DSM 40107, type strain for the species Streptomyces curacoi.</title>
        <authorList>
            <person name="Ruckert C."/>
            <person name="Winkler A."/>
            <person name="Kalinowski J."/>
            <person name="Kampfer P."/>
            <person name="Glaeser S."/>
        </authorList>
    </citation>
    <scope>NUCLEOTIDE SEQUENCE [LARGE SCALE GENOMIC DNA]</scope>
    <source>
        <strain evidence="1 2">DSM 40107</strain>
    </source>
</reference>
<dbReference type="AlphaFoldDB" id="A0A124H2D5"/>
<accession>A0A124H2D5</accession>
<comment type="caution">
    <text evidence="1">The sequence shown here is derived from an EMBL/GenBank/DDBJ whole genome shotgun (WGS) entry which is preliminary data.</text>
</comment>
<organism evidence="1 2">
    <name type="scientific">Streptomyces curacoi</name>
    <dbReference type="NCBI Taxonomy" id="146536"/>
    <lineage>
        <taxon>Bacteria</taxon>
        <taxon>Bacillati</taxon>
        <taxon>Actinomycetota</taxon>
        <taxon>Actinomycetes</taxon>
        <taxon>Kitasatosporales</taxon>
        <taxon>Streptomycetaceae</taxon>
        <taxon>Streptomyces</taxon>
    </lineage>
</organism>
<proteinExistence type="predicted"/>
<dbReference type="STRING" id="146536.AQI70_16010"/>
<dbReference type="RefSeq" id="WP_062149627.1">
    <property type="nucleotide sequence ID" value="NZ_KQ947987.1"/>
</dbReference>
<dbReference type="EMBL" id="LMWJ01000010">
    <property type="protein sequence ID" value="KUM76082.1"/>
    <property type="molecule type" value="Genomic_DNA"/>
</dbReference>
<gene>
    <name evidence="1" type="ORF">AQI70_16010</name>
</gene>
<dbReference type="Proteomes" id="UP000054024">
    <property type="component" value="Unassembled WGS sequence"/>
</dbReference>
<sequence length="79" mass="8868">MNEWIVTIPTVSASTPNTEPTCGSQSWMIRAHLPWHARELALTAAATEKAVRRRRGATLDITGMNVARRARTWFAHNIL</sequence>
<protein>
    <submittedName>
        <fullName evidence="1">Uncharacterized protein</fullName>
    </submittedName>
</protein>
<evidence type="ECO:0000313" key="2">
    <source>
        <dbReference type="Proteomes" id="UP000054024"/>
    </source>
</evidence>
<evidence type="ECO:0000313" key="1">
    <source>
        <dbReference type="EMBL" id="KUM76082.1"/>
    </source>
</evidence>
<keyword evidence="2" id="KW-1185">Reference proteome</keyword>
<name>A0A124H2D5_9ACTN</name>